<dbReference type="Pfam" id="PF18055">
    <property type="entry name" value="RPN6_N"/>
    <property type="match status" value="1"/>
</dbReference>
<comment type="similarity">
    <text evidence="1">Belongs to the proteasome subunit S9 family.</text>
</comment>
<dbReference type="SUPFAM" id="SSF46785">
    <property type="entry name" value="Winged helix' DNA-binding domain"/>
    <property type="match status" value="1"/>
</dbReference>
<dbReference type="Pfam" id="PF18503">
    <property type="entry name" value="RPN6_C_helix"/>
    <property type="match status" value="1"/>
</dbReference>
<evidence type="ECO:0000313" key="6">
    <source>
        <dbReference type="Proteomes" id="UP000027361"/>
    </source>
</evidence>
<dbReference type="GO" id="GO:0030163">
    <property type="term" value="P:protein catabolic process"/>
    <property type="evidence" value="ECO:0007669"/>
    <property type="project" value="UniProtKB-ARBA"/>
</dbReference>
<comment type="caution">
    <text evidence="5">The sequence shown here is derived from an EMBL/GenBank/DDBJ whole genome shotgun (WGS) entry which is preliminary data.</text>
</comment>
<dbReference type="SMART" id="SM00753">
    <property type="entry name" value="PAM"/>
    <property type="match status" value="1"/>
</dbReference>
<dbReference type="OMA" id="ESKIYHA"/>
<proteinExistence type="inferred from homology"/>
<accession>A0A066VJI9</accession>
<dbReference type="InterPro" id="IPR036390">
    <property type="entry name" value="WH_DNA-bd_sf"/>
</dbReference>
<dbReference type="FunFam" id="1.25.40.570:FF:000007">
    <property type="entry name" value="26S proteasome non-ATPase regulatory subunit 11"/>
    <property type="match status" value="1"/>
</dbReference>
<dbReference type="InterPro" id="IPR050871">
    <property type="entry name" value="26S_Proteasome/COP9_Components"/>
</dbReference>
<evidence type="ECO:0000259" key="4">
    <source>
        <dbReference type="PROSITE" id="PS50250"/>
    </source>
</evidence>
<dbReference type="SUPFAM" id="SSF48452">
    <property type="entry name" value="TPR-like"/>
    <property type="match status" value="1"/>
</dbReference>
<protein>
    <submittedName>
        <fullName evidence="5">PCI-domain-containing protein</fullName>
    </submittedName>
</protein>
<dbReference type="InterPro" id="IPR040773">
    <property type="entry name" value="Rpn6_N"/>
</dbReference>
<feature type="region of interest" description="Disordered" evidence="3">
    <location>
        <begin position="1"/>
        <end position="20"/>
    </location>
</feature>
<dbReference type="PANTHER" id="PTHR10678">
    <property type="entry name" value="26S PROTEASOME NON-ATPASE REGULATORY SUBUNIT 11/COP9 SIGNALOSOME COMPLEX SUBUNIT 2"/>
    <property type="match status" value="1"/>
</dbReference>
<dbReference type="OrthoDB" id="1418352at2759"/>
<dbReference type="Pfam" id="PF01399">
    <property type="entry name" value="PCI"/>
    <property type="match status" value="1"/>
</dbReference>
<dbReference type="AlphaFoldDB" id="A0A066VJI9"/>
<evidence type="ECO:0000256" key="1">
    <source>
        <dbReference type="ARBA" id="ARBA00007454"/>
    </source>
</evidence>
<dbReference type="RefSeq" id="XP_013241868.1">
    <property type="nucleotide sequence ID" value="XM_013386414.1"/>
</dbReference>
<organism evidence="5 6">
    <name type="scientific">Tilletiaria anomala (strain ATCC 24038 / CBS 436.72 / UBC 951)</name>
    <dbReference type="NCBI Taxonomy" id="1037660"/>
    <lineage>
        <taxon>Eukaryota</taxon>
        <taxon>Fungi</taxon>
        <taxon>Dikarya</taxon>
        <taxon>Basidiomycota</taxon>
        <taxon>Ustilaginomycotina</taxon>
        <taxon>Exobasidiomycetes</taxon>
        <taxon>Georgefischeriales</taxon>
        <taxon>Tilletiariaceae</taxon>
        <taxon>Tilletiaria</taxon>
    </lineage>
</organism>
<dbReference type="Gene3D" id="1.25.40.570">
    <property type="match status" value="1"/>
</dbReference>
<name>A0A066VJI9_TILAU</name>
<dbReference type="HOGENOM" id="CLU_029573_2_1_1"/>
<keyword evidence="6" id="KW-1185">Reference proteome</keyword>
<dbReference type="GeneID" id="25263321"/>
<keyword evidence="2" id="KW-0647">Proteasome</keyword>
<dbReference type="EMBL" id="JMSN01000075">
    <property type="protein sequence ID" value="KDN41867.1"/>
    <property type="molecule type" value="Genomic_DNA"/>
</dbReference>
<dbReference type="PROSITE" id="PS50250">
    <property type="entry name" value="PCI"/>
    <property type="match status" value="1"/>
</dbReference>
<dbReference type="FunCoup" id="A0A066VJI9">
    <property type="interactions" value="544"/>
</dbReference>
<dbReference type="InParanoid" id="A0A066VJI9"/>
<dbReference type="GO" id="GO:0000502">
    <property type="term" value="C:proteasome complex"/>
    <property type="evidence" value="ECO:0007669"/>
    <property type="project" value="UniProtKB-KW"/>
</dbReference>
<dbReference type="Proteomes" id="UP000027361">
    <property type="component" value="Unassembled WGS sequence"/>
</dbReference>
<dbReference type="InterPro" id="IPR040780">
    <property type="entry name" value="Rpn6_C_helix"/>
</dbReference>
<evidence type="ECO:0000256" key="2">
    <source>
        <dbReference type="ARBA" id="ARBA00022942"/>
    </source>
</evidence>
<feature type="domain" description="PCI" evidence="4">
    <location>
        <begin position="223"/>
        <end position="391"/>
    </location>
</feature>
<reference evidence="5 6" key="1">
    <citation type="submission" date="2014-05" db="EMBL/GenBank/DDBJ databases">
        <title>Draft genome sequence of a rare smut relative, Tilletiaria anomala UBC 951.</title>
        <authorList>
            <consortium name="DOE Joint Genome Institute"/>
            <person name="Toome M."/>
            <person name="Kuo A."/>
            <person name="Henrissat B."/>
            <person name="Lipzen A."/>
            <person name="Tritt A."/>
            <person name="Yoshinaga Y."/>
            <person name="Zane M."/>
            <person name="Barry K."/>
            <person name="Grigoriev I.V."/>
            <person name="Spatafora J.W."/>
            <person name="Aimea M.C."/>
        </authorList>
    </citation>
    <scope>NUCLEOTIDE SEQUENCE [LARGE SCALE GENOMIC DNA]</scope>
    <source>
        <strain evidence="5 6">UBC 951</strain>
    </source>
</reference>
<evidence type="ECO:0000313" key="5">
    <source>
        <dbReference type="EMBL" id="KDN41867.1"/>
    </source>
</evidence>
<dbReference type="InterPro" id="IPR011990">
    <property type="entry name" value="TPR-like_helical_dom_sf"/>
</dbReference>
<dbReference type="SMART" id="SM00088">
    <property type="entry name" value="PINT"/>
    <property type="match status" value="1"/>
</dbReference>
<gene>
    <name evidence="5" type="ORF">K437DRAFT_249303</name>
</gene>
<dbReference type="STRING" id="1037660.A0A066VJI9"/>
<evidence type="ECO:0000256" key="3">
    <source>
        <dbReference type="SAM" id="MobiDB-lite"/>
    </source>
</evidence>
<sequence length="421" mass="47498">MSQQQPTVEAANEAAKGGNTAQAEAILKQILDKKPEKQDEELLREQEAALLRLGELYRDEKNAQALADTVRSSRTLMTSIAKAKTAKLIRQLIDLFSDIPDGKQIQIVVTKENVEWAKSEKRIFLKQSLETKLIGLYFENRNFREALPLINELLKELKKLDDKMILTEVHLLESRVNHAISNFPKAKAALTSARTAANSIYCPPLLQAQLDLQSGVLHAEDKDYKTAYSYFFETMEGFSGQEDPRAPAALKYMLLCKIMLNLPDDVNAIIQGKAAQKFSGRDVEAMSKVAKAHEERSLENFEQALKDYKEELSNDPIIRNHLAALYDTLLEQNLLRIVEPYSRVEISYVAERVRQPVREVETKLSQMILDKAFHGILDQGNGCLVIFDEPSQDKIYEATIETLKHVGDVVESLGKKANKLG</sequence>
<dbReference type="InterPro" id="IPR000717">
    <property type="entry name" value="PCI_dom"/>
</dbReference>